<protein>
    <recommendedName>
        <fullName evidence="4">tRNA pseudouridine synthase D</fullName>
        <ecNumber evidence="4">5.4.99.27</ecNumber>
    </recommendedName>
    <alternativeName>
        <fullName evidence="4">tRNA pseudouridine(13) synthase</fullName>
    </alternativeName>
    <alternativeName>
        <fullName evidence="4">tRNA pseudouridylate synthase D</fullName>
    </alternativeName>
    <alternativeName>
        <fullName evidence="4">tRNA-uridine isomerase D</fullName>
    </alternativeName>
</protein>
<dbReference type="InterPro" id="IPR020119">
    <property type="entry name" value="PsdUridine_synth_TruD_CS"/>
</dbReference>
<evidence type="ECO:0000256" key="4">
    <source>
        <dbReference type="HAMAP-Rule" id="MF_01082"/>
    </source>
</evidence>
<dbReference type="EMBL" id="VMNH01000006">
    <property type="protein sequence ID" value="TVO76272.1"/>
    <property type="molecule type" value="Genomic_DNA"/>
</dbReference>
<dbReference type="NCBIfam" id="NF002153">
    <property type="entry name" value="PRK00984.1-2"/>
    <property type="match status" value="1"/>
</dbReference>
<dbReference type="Gene3D" id="3.30.2340.10">
    <property type="entry name" value="TruD, insertion domain"/>
    <property type="match status" value="1"/>
</dbReference>
<dbReference type="AlphaFoldDB" id="A0A557SFZ2"/>
<evidence type="ECO:0000256" key="1">
    <source>
        <dbReference type="ARBA" id="ARBA00007953"/>
    </source>
</evidence>
<dbReference type="Proteomes" id="UP000316649">
    <property type="component" value="Unassembled WGS sequence"/>
</dbReference>
<keyword evidence="2 4" id="KW-0819">tRNA processing</keyword>
<dbReference type="GO" id="GO:0031119">
    <property type="term" value="P:tRNA pseudouridine synthesis"/>
    <property type="evidence" value="ECO:0007669"/>
    <property type="project" value="UniProtKB-UniRule"/>
</dbReference>
<evidence type="ECO:0000313" key="7">
    <source>
        <dbReference type="Proteomes" id="UP000316649"/>
    </source>
</evidence>
<dbReference type="GO" id="GO:0003723">
    <property type="term" value="F:RNA binding"/>
    <property type="evidence" value="ECO:0007669"/>
    <property type="project" value="InterPro"/>
</dbReference>
<name>A0A557SFZ2_9GAMM</name>
<dbReference type="HAMAP" id="MF_01082">
    <property type="entry name" value="TruD"/>
    <property type="match status" value="1"/>
</dbReference>
<gene>
    <name evidence="4 6" type="primary">truD</name>
    <name evidence="6" type="ORF">FHP88_06835</name>
</gene>
<evidence type="ECO:0000313" key="6">
    <source>
        <dbReference type="EMBL" id="TVO76272.1"/>
    </source>
</evidence>
<comment type="caution">
    <text evidence="6">The sequence shown here is derived from an EMBL/GenBank/DDBJ whole genome shotgun (WGS) entry which is preliminary data.</text>
</comment>
<comment type="catalytic activity">
    <reaction evidence="4">
        <text>uridine(13) in tRNA = pseudouridine(13) in tRNA</text>
        <dbReference type="Rhea" id="RHEA:42540"/>
        <dbReference type="Rhea" id="RHEA-COMP:10105"/>
        <dbReference type="Rhea" id="RHEA-COMP:10106"/>
        <dbReference type="ChEBI" id="CHEBI:65314"/>
        <dbReference type="ChEBI" id="CHEBI:65315"/>
        <dbReference type="EC" id="5.4.99.27"/>
    </reaction>
</comment>
<dbReference type="InterPro" id="IPR050170">
    <property type="entry name" value="TruD_pseudoU_synthase"/>
</dbReference>
<dbReference type="NCBIfam" id="TIGR00094">
    <property type="entry name" value="tRNA_TruD_broad"/>
    <property type="match status" value="1"/>
</dbReference>
<evidence type="ECO:0000256" key="3">
    <source>
        <dbReference type="ARBA" id="ARBA00023235"/>
    </source>
</evidence>
<dbReference type="InterPro" id="IPR001656">
    <property type="entry name" value="PsdUridine_synth_TruD"/>
</dbReference>
<evidence type="ECO:0000256" key="2">
    <source>
        <dbReference type="ARBA" id="ARBA00022694"/>
    </source>
</evidence>
<keyword evidence="7" id="KW-1185">Reference proteome</keyword>
<dbReference type="CDD" id="cd02575">
    <property type="entry name" value="PseudoU_synth_EcTruD"/>
    <property type="match status" value="1"/>
</dbReference>
<dbReference type="InterPro" id="IPR020103">
    <property type="entry name" value="PsdUridine_synth_cat_dom_sf"/>
</dbReference>
<dbReference type="Pfam" id="PF01142">
    <property type="entry name" value="TruD"/>
    <property type="match status" value="2"/>
</dbReference>
<dbReference type="SUPFAM" id="SSF55120">
    <property type="entry name" value="Pseudouridine synthase"/>
    <property type="match status" value="1"/>
</dbReference>
<dbReference type="GO" id="GO:0005829">
    <property type="term" value="C:cytosol"/>
    <property type="evidence" value="ECO:0007669"/>
    <property type="project" value="TreeGrafter"/>
</dbReference>
<dbReference type="OrthoDB" id="1550679at2"/>
<comment type="function">
    <text evidence="4">Responsible for synthesis of pseudouridine from uracil-13 in transfer RNAs.</text>
</comment>
<sequence length="343" mass="38775">MADTENDILPFAYGMPQCSGVIRSVPEDFRVDEIPAFEPDGEGEHILLHIEKRDSNTDWIAGLLARCADVSRADVSYAGLKDRHAVTRQWFSIRLAGRPEPDWQSIESDECRILDSARHSRKLRIGALKGNRFNIRVRSFQGDVDGLQATLNAIALYGVPNYYGEQRFGTRDSNLDSARALFSGELKRVKRQKRGFYLSAARSFLFNRVLAARVAASNWNKPLAGERMMLDGTRSSFLAEEIDDLLLDRHDRMDIHVSGPLWGRGESMVTGEAAKLEQEVLVNLGFWCQGLEQFGLKMERRALRMPVSSLEWSLEGDLLDLAFTLPKGCFATTVLRECINYRQ</sequence>
<reference evidence="6 7" key="1">
    <citation type="submission" date="2019-07" db="EMBL/GenBank/DDBJ databases">
        <title>The pathways for chlorine oxyanion respiration interact through the shared metabolite chlorate.</title>
        <authorList>
            <person name="Barnum T.P."/>
            <person name="Cheng Y."/>
            <person name="Hill K.A."/>
            <person name="Lucas L.N."/>
            <person name="Carlson H.K."/>
            <person name="Coates J.D."/>
        </authorList>
    </citation>
    <scope>NUCLEOTIDE SEQUENCE [LARGE SCALE GENOMIC DNA]</scope>
    <source>
        <strain evidence="6 7">BK-1</strain>
    </source>
</reference>
<keyword evidence="3 4" id="KW-0413">Isomerase</keyword>
<dbReference type="PANTHER" id="PTHR47811">
    <property type="entry name" value="TRNA PSEUDOURIDINE SYNTHASE D"/>
    <property type="match status" value="1"/>
</dbReference>
<evidence type="ECO:0000259" key="5">
    <source>
        <dbReference type="PROSITE" id="PS50984"/>
    </source>
</evidence>
<dbReference type="GO" id="GO:0160150">
    <property type="term" value="F:tRNA pseudouridine(13) synthase activity"/>
    <property type="evidence" value="ECO:0007669"/>
    <property type="project" value="UniProtKB-EC"/>
</dbReference>
<comment type="similarity">
    <text evidence="1 4">Belongs to the pseudouridine synthase TruD family.</text>
</comment>
<accession>A0A557SFZ2</accession>
<proteinExistence type="inferred from homology"/>
<dbReference type="InterPro" id="IPR011760">
    <property type="entry name" value="PsdUridine_synth_TruD_insert"/>
</dbReference>
<feature type="domain" description="TRUD" evidence="5">
    <location>
        <begin position="158"/>
        <end position="305"/>
    </location>
</feature>
<dbReference type="PANTHER" id="PTHR47811:SF1">
    <property type="entry name" value="TRNA PSEUDOURIDINE SYNTHASE D"/>
    <property type="match status" value="1"/>
</dbReference>
<dbReference type="PROSITE" id="PS01268">
    <property type="entry name" value="UPF0024"/>
    <property type="match status" value="1"/>
</dbReference>
<dbReference type="InterPro" id="IPR042214">
    <property type="entry name" value="TruD_catalytic"/>
</dbReference>
<organism evidence="6 7">
    <name type="scientific">Sedimenticola selenatireducens</name>
    <dbReference type="NCBI Taxonomy" id="191960"/>
    <lineage>
        <taxon>Bacteria</taxon>
        <taxon>Pseudomonadati</taxon>
        <taxon>Pseudomonadota</taxon>
        <taxon>Gammaproteobacteria</taxon>
        <taxon>Chromatiales</taxon>
        <taxon>Sedimenticolaceae</taxon>
        <taxon>Sedimenticola</taxon>
    </lineage>
</organism>
<dbReference type="PROSITE" id="PS50984">
    <property type="entry name" value="TRUD"/>
    <property type="match status" value="1"/>
</dbReference>
<dbReference type="RefSeq" id="WP_144358288.1">
    <property type="nucleotide sequence ID" value="NZ_VMNH01000006.1"/>
</dbReference>
<dbReference type="EC" id="5.4.99.27" evidence="4"/>
<dbReference type="Gene3D" id="3.30.2350.20">
    <property type="entry name" value="TruD, catalytic domain"/>
    <property type="match status" value="1"/>
</dbReference>
<dbReference type="InterPro" id="IPR043165">
    <property type="entry name" value="TruD_insert_sf"/>
</dbReference>
<feature type="active site" description="Nucleophile" evidence="4">
    <location>
        <position position="82"/>
    </location>
</feature>